<organism evidence="1 2">
    <name type="scientific">Lujinxingia vulgaris</name>
    <dbReference type="NCBI Taxonomy" id="2600176"/>
    <lineage>
        <taxon>Bacteria</taxon>
        <taxon>Deltaproteobacteria</taxon>
        <taxon>Bradymonadales</taxon>
        <taxon>Lujinxingiaceae</taxon>
        <taxon>Lujinxingia</taxon>
    </lineage>
</organism>
<dbReference type="OrthoDB" id="5382925at2"/>
<accession>A0A5C6XN33</accession>
<gene>
    <name evidence="1" type="ORF">FRC96_05560</name>
</gene>
<proteinExistence type="predicted"/>
<protein>
    <submittedName>
        <fullName evidence="1">Uncharacterized protein</fullName>
    </submittedName>
</protein>
<dbReference type="AlphaFoldDB" id="A0A5C6XN33"/>
<comment type="caution">
    <text evidence="1">The sequence shown here is derived from an EMBL/GenBank/DDBJ whole genome shotgun (WGS) entry which is preliminary data.</text>
</comment>
<sequence length="96" mass="10478">MQIIGSTTTYHGTEHRYLVGYEVRVIAVIKGAAGPDYDPDADGAYLTDDEDIARAGGVTADDRVEVQPWIEKEGRFSFASIDPRAIDLACFADLAR</sequence>
<dbReference type="EMBL" id="VOSL01000025">
    <property type="protein sequence ID" value="TXD39741.1"/>
    <property type="molecule type" value="Genomic_DNA"/>
</dbReference>
<dbReference type="Proteomes" id="UP000321046">
    <property type="component" value="Unassembled WGS sequence"/>
</dbReference>
<dbReference type="RefSeq" id="WP_146973520.1">
    <property type="nucleotide sequence ID" value="NZ_VOSL01000025.1"/>
</dbReference>
<evidence type="ECO:0000313" key="2">
    <source>
        <dbReference type="Proteomes" id="UP000321046"/>
    </source>
</evidence>
<name>A0A5C6XN33_9DELT</name>
<reference evidence="1 2" key="1">
    <citation type="submission" date="2019-08" db="EMBL/GenBank/DDBJ databases">
        <title>Bradymonadales sp. TMQ2.</title>
        <authorList>
            <person name="Liang Q."/>
        </authorList>
    </citation>
    <scope>NUCLEOTIDE SEQUENCE [LARGE SCALE GENOMIC DNA]</scope>
    <source>
        <strain evidence="1 2">TMQ2</strain>
    </source>
</reference>
<evidence type="ECO:0000313" key="1">
    <source>
        <dbReference type="EMBL" id="TXD39741.1"/>
    </source>
</evidence>